<dbReference type="EMBL" id="JAERRH010000003">
    <property type="protein sequence ID" value="MBL1104943.1"/>
    <property type="molecule type" value="Genomic_DNA"/>
</dbReference>
<proteinExistence type="predicted"/>
<gene>
    <name evidence="2" type="ORF">JK361_10105</name>
</gene>
<feature type="compositionally biased region" description="Basic and acidic residues" evidence="1">
    <location>
        <begin position="62"/>
        <end position="71"/>
    </location>
</feature>
<accession>A0ABS1NXX1</accession>
<dbReference type="Proteomes" id="UP000621386">
    <property type="component" value="Unassembled WGS sequence"/>
</dbReference>
<organism evidence="2 3">
    <name type="scientific">Streptomyces musisoli</name>
    <dbReference type="NCBI Taxonomy" id="2802280"/>
    <lineage>
        <taxon>Bacteria</taxon>
        <taxon>Bacillati</taxon>
        <taxon>Actinomycetota</taxon>
        <taxon>Actinomycetes</taxon>
        <taxon>Kitasatosporales</taxon>
        <taxon>Streptomycetaceae</taxon>
        <taxon>Streptomyces</taxon>
    </lineage>
</organism>
<sequence>MAKLKLTFAYQGHQPGDVVDVPDKDVKDLVRAGIGHLEGSEPVLRLGRLPEVSEPVQNAPEPAKRTRKAEAQDTPPAE</sequence>
<dbReference type="RefSeq" id="WP_201815382.1">
    <property type="nucleotide sequence ID" value="NZ_JAERRH010000003.1"/>
</dbReference>
<evidence type="ECO:0000313" key="2">
    <source>
        <dbReference type="EMBL" id="MBL1104943.1"/>
    </source>
</evidence>
<comment type="caution">
    <text evidence="2">The sequence shown here is derived from an EMBL/GenBank/DDBJ whole genome shotgun (WGS) entry which is preliminary data.</text>
</comment>
<evidence type="ECO:0000256" key="1">
    <source>
        <dbReference type="SAM" id="MobiDB-lite"/>
    </source>
</evidence>
<feature type="region of interest" description="Disordered" evidence="1">
    <location>
        <begin position="48"/>
        <end position="78"/>
    </location>
</feature>
<protein>
    <submittedName>
        <fullName evidence="2">Uncharacterized protein</fullName>
    </submittedName>
</protein>
<evidence type="ECO:0000313" key="3">
    <source>
        <dbReference type="Proteomes" id="UP000621386"/>
    </source>
</evidence>
<name>A0ABS1NXX1_9ACTN</name>
<keyword evidence="3" id="KW-1185">Reference proteome</keyword>
<reference evidence="2 3" key="1">
    <citation type="submission" date="2021-01" db="EMBL/GenBank/DDBJ databases">
        <title>WGS of actinomycetes isolated from Thailand.</title>
        <authorList>
            <person name="Thawai C."/>
        </authorList>
    </citation>
    <scope>NUCLEOTIDE SEQUENCE [LARGE SCALE GENOMIC DNA]</scope>
    <source>
        <strain evidence="2 3">CH5-8</strain>
    </source>
</reference>